<dbReference type="InterPro" id="IPR047122">
    <property type="entry name" value="Trans-enoyl_RdTase-like"/>
</dbReference>
<keyword evidence="2" id="KW-0547">Nucleotide-binding</keyword>
<reference evidence="7" key="1">
    <citation type="journal article" date="2017" name="Genome Biol.">
        <title>Comparative genomics reveals high biological diversity and specific adaptations in the industrially and medically important fungal genus Aspergillus.</title>
        <authorList>
            <person name="de Vries R.P."/>
            <person name="Riley R."/>
            <person name="Wiebenga A."/>
            <person name="Aguilar-Osorio G."/>
            <person name="Amillis S."/>
            <person name="Uchima C.A."/>
            <person name="Anderluh G."/>
            <person name="Asadollahi M."/>
            <person name="Askin M."/>
            <person name="Barry K."/>
            <person name="Battaglia E."/>
            <person name="Bayram O."/>
            <person name="Benocci T."/>
            <person name="Braus-Stromeyer S.A."/>
            <person name="Caldana C."/>
            <person name="Canovas D."/>
            <person name="Cerqueira G.C."/>
            <person name="Chen F."/>
            <person name="Chen W."/>
            <person name="Choi C."/>
            <person name="Clum A."/>
            <person name="Dos Santos R.A."/>
            <person name="Damasio A.R."/>
            <person name="Diallinas G."/>
            <person name="Emri T."/>
            <person name="Fekete E."/>
            <person name="Flipphi M."/>
            <person name="Freyberg S."/>
            <person name="Gallo A."/>
            <person name="Gournas C."/>
            <person name="Habgood R."/>
            <person name="Hainaut M."/>
            <person name="Harispe M.L."/>
            <person name="Henrissat B."/>
            <person name="Hilden K.S."/>
            <person name="Hope R."/>
            <person name="Hossain A."/>
            <person name="Karabika E."/>
            <person name="Karaffa L."/>
            <person name="Karanyi Z."/>
            <person name="Krasevec N."/>
            <person name="Kuo A."/>
            <person name="Kusch H."/>
            <person name="LaButti K."/>
            <person name="Lagendijk E.L."/>
            <person name="Lapidus A."/>
            <person name="Levasseur A."/>
            <person name="Lindquist E."/>
            <person name="Lipzen A."/>
            <person name="Logrieco A.F."/>
            <person name="MacCabe A."/>
            <person name="Maekelae M.R."/>
            <person name="Malavazi I."/>
            <person name="Melin P."/>
            <person name="Meyer V."/>
            <person name="Mielnichuk N."/>
            <person name="Miskei M."/>
            <person name="Molnar A.P."/>
            <person name="Mule G."/>
            <person name="Ngan C.Y."/>
            <person name="Orejas M."/>
            <person name="Orosz E."/>
            <person name="Ouedraogo J.P."/>
            <person name="Overkamp K.M."/>
            <person name="Park H.-S."/>
            <person name="Perrone G."/>
            <person name="Piumi F."/>
            <person name="Punt P.J."/>
            <person name="Ram A.F."/>
            <person name="Ramon A."/>
            <person name="Rauscher S."/>
            <person name="Record E."/>
            <person name="Riano-Pachon D.M."/>
            <person name="Robert V."/>
            <person name="Roehrig J."/>
            <person name="Ruller R."/>
            <person name="Salamov A."/>
            <person name="Salih N.S."/>
            <person name="Samson R.A."/>
            <person name="Sandor E."/>
            <person name="Sanguinetti M."/>
            <person name="Schuetze T."/>
            <person name="Sepcic K."/>
            <person name="Shelest E."/>
            <person name="Sherlock G."/>
            <person name="Sophianopoulou V."/>
            <person name="Squina F.M."/>
            <person name="Sun H."/>
            <person name="Susca A."/>
            <person name="Todd R.B."/>
            <person name="Tsang A."/>
            <person name="Unkles S.E."/>
            <person name="van de Wiele N."/>
            <person name="van Rossen-Uffink D."/>
            <person name="Oliveira J.V."/>
            <person name="Vesth T.C."/>
            <person name="Visser J."/>
            <person name="Yu J.-H."/>
            <person name="Zhou M."/>
            <person name="Andersen M.R."/>
            <person name="Archer D.B."/>
            <person name="Baker S.E."/>
            <person name="Benoit I."/>
            <person name="Brakhage A.A."/>
            <person name="Braus G.H."/>
            <person name="Fischer R."/>
            <person name="Frisvad J.C."/>
            <person name="Goldman G.H."/>
            <person name="Houbraken J."/>
            <person name="Oakley B."/>
            <person name="Pocsi I."/>
            <person name="Scazzocchio C."/>
            <person name="Seiboth B."/>
            <person name="vanKuyk P.A."/>
            <person name="Wortman J."/>
            <person name="Dyer P.S."/>
            <person name="Grigoriev I.V."/>
        </authorList>
    </citation>
    <scope>NUCLEOTIDE SEQUENCE [LARGE SCALE GENOMIC DNA]</scope>
    <source>
        <strain evidence="7">ATCC 16872 / CBS 172.66 / WB 5094</strain>
    </source>
</reference>
<protein>
    <recommendedName>
        <fullName evidence="5">Enoyl reductase (ER) domain-containing protein</fullName>
    </recommendedName>
</protein>
<evidence type="ECO:0000256" key="1">
    <source>
        <dbReference type="ARBA" id="ARBA00008072"/>
    </source>
</evidence>
<dbReference type="AlphaFoldDB" id="A0A1L9WSH2"/>
<dbReference type="InterPro" id="IPR013154">
    <property type="entry name" value="ADH-like_N"/>
</dbReference>
<dbReference type="Pfam" id="PF00107">
    <property type="entry name" value="ADH_zinc_N"/>
    <property type="match status" value="1"/>
</dbReference>
<dbReference type="CDD" id="cd08249">
    <property type="entry name" value="enoyl_reductase_like"/>
    <property type="match status" value="1"/>
</dbReference>
<evidence type="ECO:0000313" key="7">
    <source>
        <dbReference type="Proteomes" id="UP000184546"/>
    </source>
</evidence>
<dbReference type="InterPro" id="IPR036291">
    <property type="entry name" value="NAD(P)-bd_dom_sf"/>
</dbReference>
<dbReference type="PANTHER" id="PTHR45348">
    <property type="entry name" value="HYPOTHETICAL OXIDOREDUCTASE (EUROFUNG)"/>
    <property type="match status" value="1"/>
</dbReference>
<dbReference type="GO" id="GO:0016651">
    <property type="term" value="F:oxidoreductase activity, acting on NAD(P)H"/>
    <property type="evidence" value="ECO:0007669"/>
    <property type="project" value="InterPro"/>
</dbReference>
<dbReference type="GeneID" id="30971761"/>
<dbReference type="EMBL" id="KV878978">
    <property type="protein sequence ID" value="OJJ99130.1"/>
    <property type="molecule type" value="Genomic_DNA"/>
</dbReference>
<dbReference type="SUPFAM" id="SSF51735">
    <property type="entry name" value="NAD(P)-binding Rossmann-fold domains"/>
    <property type="match status" value="1"/>
</dbReference>
<evidence type="ECO:0000256" key="4">
    <source>
        <dbReference type="ARBA" id="ARBA00023002"/>
    </source>
</evidence>
<dbReference type="RefSeq" id="XP_020055470.1">
    <property type="nucleotide sequence ID" value="XM_020197947.1"/>
</dbReference>
<dbReference type="InterPro" id="IPR020843">
    <property type="entry name" value="ER"/>
</dbReference>
<comment type="similarity">
    <text evidence="1">Belongs to the zinc-containing alcohol dehydrogenase family.</text>
</comment>
<dbReference type="InterPro" id="IPR011032">
    <property type="entry name" value="GroES-like_sf"/>
</dbReference>
<dbReference type="Gene3D" id="3.40.50.720">
    <property type="entry name" value="NAD(P)-binding Rossmann-like Domain"/>
    <property type="match status" value="1"/>
</dbReference>
<dbReference type="SMART" id="SM00829">
    <property type="entry name" value="PKS_ER"/>
    <property type="match status" value="1"/>
</dbReference>
<gene>
    <name evidence="6" type="ORF">ASPACDRAFT_1870208</name>
</gene>
<dbReference type="STRING" id="690307.A0A1L9WSH2"/>
<organism evidence="6 7">
    <name type="scientific">Aspergillus aculeatus (strain ATCC 16872 / CBS 172.66 / WB 5094)</name>
    <dbReference type="NCBI Taxonomy" id="690307"/>
    <lineage>
        <taxon>Eukaryota</taxon>
        <taxon>Fungi</taxon>
        <taxon>Dikarya</taxon>
        <taxon>Ascomycota</taxon>
        <taxon>Pezizomycotina</taxon>
        <taxon>Eurotiomycetes</taxon>
        <taxon>Eurotiomycetidae</taxon>
        <taxon>Eurotiales</taxon>
        <taxon>Aspergillaceae</taxon>
        <taxon>Aspergillus</taxon>
        <taxon>Aspergillus subgen. Circumdati</taxon>
    </lineage>
</organism>
<keyword evidence="7" id="KW-1185">Reference proteome</keyword>
<feature type="domain" description="Enoyl reductase (ER)" evidence="5">
    <location>
        <begin position="21"/>
        <end position="343"/>
    </location>
</feature>
<dbReference type="SUPFAM" id="SSF50129">
    <property type="entry name" value="GroES-like"/>
    <property type="match status" value="1"/>
</dbReference>
<dbReference type="GO" id="GO:0000166">
    <property type="term" value="F:nucleotide binding"/>
    <property type="evidence" value="ECO:0007669"/>
    <property type="project" value="UniProtKB-KW"/>
</dbReference>
<dbReference type="Proteomes" id="UP000184546">
    <property type="component" value="Unassembled WGS sequence"/>
</dbReference>
<keyword evidence="3" id="KW-0521">NADP</keyword>
<evidence type="ECO:0000256" key="2">
    <source>
        <dbReference type="ARBA" id="ARBA00022741"/>
    </source>
</evidence>
<evidence type="ECO:0000256" key="3">
    <source>
        <dbReference type="ARBA" id="ARBA00022857"/>
    </source>
</evidence>
<evidence type="ECO:0000313" key="6">
    <source>
        <dbReference type="EMBL" id="OJJ99130.1"/>
    </source>
</evidence>
<sequence length="354" mass="37080">MSQQTQTALLVTEIGKPLTKGTRPIPEPQANQVLVKITVAGLNPHDAKSRDYGLFIQESLPAVLAADVVGVVTRLGPNVTRYQEGDHIVGQAGLTLADSNDTAGLQEYAILDARYSAKVPAGFTDAQLATLPTNLVAPAVALFDASALGIPAPWTTASPDFDHHATSLLIIGGGSNTGRFGIQLAALAGIGRIIVVGSARSAAEAQRLGATHVIDRADKSGAEIAAEVRAIVGDDLLYVYDAINPPENQYIGVEALSNTHKGKLARLLPTGPVDETKLSAPKPAGFETLNVFGLSAVRPATTAPLWEHVTEWVEAGKLVPTESSVIDGLDVDAVNRTLDGYSNGSVSGHWQIRL</sequence>
<dbReference type="PANTHER" id="PTHR45348:SF2">
    <property type="entry name" value="ZINC-TYPE ALCOHOL DEHYDROGENASE-LIKE PROTEIN C2E1P3.01"/>
    <property type="match status" value="1"/>
</dbReference>
<evidence type="ECO:0000259" key="5">
    <source>
        <dbReference type="SMART" id="SM00829"/>
    </source>
</evidence>
<accession>A0A1L9WSH2</accession>
<proteinExistence type="inferred from homology"/>
<dbReference type="Gene3D" id="3.90.180.10">
    <property type="entry name" value="Medium-chain alcohol dehydrogenases, catalytic domain"/>
    <property type="match status" value="1"/>
</dbReference>
<name>A0A1L9WSH2_ASPA1</name>
<dbReference type="OrthoDB" id="9992527at2759"/>
<dbReference type="OMA" id="IVYQPSF"/>
<dbReference type="InterPro" id="IPR013149">
    <property type="entry name" value="ADH-like_C"/>
</dbReference>
<dbReference type="Pfam" id="PF08240">
    <property type="entry name" value="ADH_N"/>
    <property type="match status" value="1"/>
</dbReference>
<dbReference type="VEuPathDB" id="FungiDB:ASPACDRAFT_1870208"/>
<keyword evidence="4" id="KW-0560">Oxidoreductase</keyword>